<accession>A0A3M7PGM6</accession>
<feature type="signal peptide" evidence="2">
    <location>
        <begin position="1"/>
        <end position="21"/>
    </location>
</feature>
<dbReference type="AlphaFoldDB" id="A0A3M7PGM6"/>
<evidence type="ECO:0000256" key="2">
    <source>
        <dbReference type="SAM" id="SignalP"/>
    </source>
</evidence>
<dbReference type="EMBL" id="REGN01011131">
    <property type="protein sequence ID" value="RMZ97864.1"/>
    <property type="molecule type" value="Genomic_DNA"/>
</dbReference>
<feature type="chain" id="PRO_5018318132" evidence="2">
    <location>
        <begin position="22"/>
        <end position="144"/>
    </location>
</feature>
<evidence type="ECO:0000256" key="1">
    <source>
        <dbReference type="SAM" id="Phobius"/>
    </source>
</evidence>
<keyword evidence="4" id="KW-1185">Reference proteome</keyword>
<keyword evidence="2" id="KW-0732">Signal</keyword>
<keyword evidence="1" id="KW-0812">Transmembrane</keyword>
<organism evidence="3 4">
    <name type="scientific">Brachionus plicatilis</name>
    <name type="common">Marine rotifer</name>
    <name type="synonym">Brachionus muelleri</name>
    <dbReference type="NCBI Taxonomy" id="10195"/>
    <lineage>
        <taxon>Eukaryota</taxon>
        <taxon>Metazoa</taxon>
        <taxon>Spiralia</taxon>
        <taxon>Gnathifera</taxon>
        <taxon>Rotifera</taxon>
        <taxon>Eurotatoria</taxon>
        <taxon>Monogononta</taxon>
        <taxon>Pseudotrocha</taxon>
        <taxon>Ploima</taxon>
        <taxon>Brachionidae</taxon>
        <taxon>Brachionus</taxon>
    </lineage>
</organism>
<comment type="caution">
    <text evidence="3">The sequence shown here is derived from an EMBL/GenBank/DDBJ whole genome shotgun (WGS) entry which is preliminary data.</text>
</comment>
<dbReference type="Proteomes" id="UP000276133">
    <property type="component" value="Unassembled WGS sequence"/>
</dbReference>
<gene>
    <name evidence="3" type="ORF">BpHYR1_022812</name>
</gene>
<protein>
    <submittedName>
        <fullName evidence="3">Uncharacterized protein</fullName>
    </submittedName>
</protein>
<keyword evidence="1" id="KW-1133">Transmembrane helix</keyword>
<evidence type="ECO:0000313" key="3">
    <source>
        <dbReference type="EMBL" id="RMZ97864.1"/>
    </source>
</evidence>
<sequence>MCKISFTLLLWSFVVTCETHAFSFYKSESMYEKVISHLITTWTKSIQFGKTVIVTIPMETVILIITLILVYSTIRLIKGRPHTPTLTQTSSGSASANVNFVNAMQFRNERSYKTLYSEARNSYALKAPNELKEGMDVKSWFIAS</sequence>
<reference evidence="3 4" key="1">
    <citation type="journal article" date="2018" name="Sci. Rep.">
        <title>Genomic signatures of local adaptation to the degree of environmental predictability in rotifers.</title>
        <authorList>
            <person name="Franch-Gras L."/>
            <person name="Hahn C."/>
            <person name="Garcia-Roger E.M."/>
            <person name="Carmona M.J."/>
            <person name="Serra M."/>
            <person name="Gomez A."/>
        </authorList>
    </citation>
    <scope>NUCLEOTIDE SEQUENCE [LARGE SCALE GENOMIC DNA]</scope>
    <source>
        <strain evidence="3">HYR1</strain>
    </source>
</reference>
<keyword evidence="1" id="KW-0472">Membrane</keyword>
<name>A0A3M7PGM6_BRAPC</name>
<feature type="transmembrane region" description="Helical" evidence="1">
    <location>
        <begin position="52"/>
        <end position="71"/>
    </location>
</feature>
<proteinExistence type="predicted"/>
<evidence type="ECO:0000313" key="4">
    <source>
        <dbReference type="Proteomes" id="UP000276133"/>
    </source>
</evidence>